<dbReference type="Pfam" id="PF08588">
    <property type="entry name" value="Duc1"/>
    <property type="match status" value="1"/>
</dbReference>
<dbReference type="Proteomes" id="UP001385951">
    <property type="component" value="Unassembled WGS sequence"/>
</dbReference>
<gene>
    <name evidence="2" type="ORF">QCA50_010732</name>
</gene>
<dbReference type="AlphaFoldDB" id="A0AAW0G7G8"/>
<comment type="caution">
    <text evidence="2">The sequence shown here is derived from an EMBL/GenBank/DDBJ whole genome shotgun (WGS) entry which is preliminary data.</text>
</comment>
<accession>A0AAW0G7G8</accession>
<sequence length="282" mass="32167">MPLRLRILAGPSLDQLTPIEHNSDKPLDVKSDAYEGRIAVYIKGLDNASRQAHESSYFSDKRRANVTWSIQAQGRFLQPYSANDVMFGNIFDYPLKLPWGFGAALTFMQYLDPTLEQDLTSQSKPWALSPLISTMPYLAHTLTEEASPFPPTTPVEDNMSELIIKDENETKANFDPETTSRQSYFKTAVNRDRVIFGPKDMLTTDFCYNYLHFSPDGVTLRIPGGISFDMMDYWDGQPVRFVCCERKRTDDKSNVPWGRVFWCVSIELANESDGDDQENEID</sequence>
<reference evidence="2 3" key="1">
    <citation type="submission" date="2022-09" db="EMBL/GenBank/DDBJ databases">
        <authorList>
            <person name="Palmer J.M."/>
        </authorList>
    </citation>
    <scope>NUCLEOTIDE SEQUENCE [LARGE SCALE GENOMIC DNA]</scope>
    <source>
        <strain evidence="2 3">DSM 7382</strain>
    </source>
</reference>
<proteinExistence type="predicted"/>
<keyword evidence="3" id="KW-1185">Reference proteome</keyword>
<dbReference type="InterPro" id="IPR013897">
    <property type="entry name" value="Duc1"/>
</dbReference>
<dbReference type="PANTHER" id="PTHR34826">
    <property type="entry name" value="UPF0590 PROTEIN C409.17C"/>
    <property type="match status" value="1"/>
</dbReference>
<dbReference type="EMBL" id="JASBNA010000018">
    <property type="protein sequence ID" value="KAK7685923.1"/>
    <property type="molecule type" value="Genomic_DNA"/>
</dbReference>
<evidence type="ECO:0000259" key="1">
    <source>
        <dbReference type="Pfam" id="PF08588"/>
    </source>
</evidence>
<protein>
    <recommendedName>
        <fullName evidence="1">Domain of unknown function at the cortex 1 domain-containing protein</fullName>
    </recommendedName>
</protein>
<organism evidence="2 3">
    <name type="scientific">Cerrena zonata</name>
    <dbReference type="NCBI Taxonomy" id="2478898"/>
    <lineage>
        <taxon>Eukaryota</taxon>
        <taxon>Fungi</taxon>
        <taxon>Dikarya</taxon>
        <taxon>Basidiomycota</taxon>
        <taxon>Agaricomycotina</taxon>
        <taxon>Agaricomycetes</taxon>
        <taxon>Polyporales</taxon>
        <taxon>Cerrenaceae</taxon>
        <taxon>Cerrena</taxon>
    </lineage>
</organism>
<evidence type="ECO:0000313" key="3">
    <source>
        <dbReference type="Proteomes" id="UP001385951"/>
    </source>
</evidence>
<evidence type="ECO:0000313" key="2">
    <source>
        <dbReference type="EMBL" id="KAK7685923.1"/>
    </source>
</evidence>
<feature type="domain" description="Domain of unknown function at the cortex 1" evidence="1">
    <location>
        <begin position="4"/>
        <end position="268"/>
    </location>
</feature>
<name>A0AAW0G7G8_9APHY</name>
<dbReference type="PANTHER" id="PTHR34826:SF2">
    <property type="entry name" value="UPF0590 PROTEIN C409.17C"/>
    <property type="match status" value="1"/>
</dbReference>